<comment type="pathway">
    <text evidence="3 9">Polyol metabolism; myo-inositol biosynthesis; myo-inositol from D-glucose 6-phosphate: step 2/2.</text>
</comment>
<dbReference type="InterPro" id="IPR020552">
    <property type="entry name" value="Inositol_monoPase_Li-sen"/>
</dbReference>
<dbReference type="PRINTS" id="PR00377">
    <property type="entry name" value="IMPHPHTASES"/>
</dbReference>
<evidence type="ECO:0000256" key="2">
    <source>
        <dbReference type="ARBA" id="ARBA00001946"/>
    </source>
</evidence>
<dbReference type="PANTHER" id="PTHR20854:SF4">
    <property type="entry name" value="INOSITOL-1-MONOPHOSPHATASE-RELATED"/>
    <property type="match status" value="1"/>
</dbReference>
<evidence type="ECO:0000313" key="11">
    <source>
        <dbReference type="Proteomes" id="UP000186922"/>
    </source>
</evidence>
<gene>
    <name evidence="10" type="primary">RvY_07020-1</name>
    <name evidence="10" type="synonym">RvY_07020.1</name>
    <name evidence="10" type="ORF">RvY_07020</name>
</gene>
<dbReference type="GO" id="GO:0046872">
    <property type="term" value="F:metal ion binding"/>
    <property type="evidence" value="ECO:0007669"/>
    <property type="project" value="UniProtKB-KW"/>
</dbReference>
<dbReference type="CDD" id="cd01639">
    <property type="entry name" value="IMPase"/>
    <property type="match status" value="1"/>
</dbReference>
<dbReference type="FunFam" id="3.40.190.80:FF:000002">
    <property type="entry name" value="Inositol-1-monophosphatase"/>
    <property type="match status" value="1"/>
</dbReference>
<dbReference type="EMBL" id="BDGG01000003">
    <property type="protein sequence ID" value="GAU95396.1"/>
    <property type="molecule type" value="Genomic_DNA"/>
</dbReference>
<evidence type="ECO:0000256" key="4">
    <source>
        <dbReference type="ARBA" id="ARBA00009759"/>
    </source>
</evidence>
<dbReference type="PROSITE" id="PS00629">
    <property type="entry name" value="IMP_1"/>
    <property type="match status" value="1"/>
</dbReference>
<organism evidence="10 11">
    <name type="scientific">Ramazzottius varieornatus</name>
    <name type="common">Water bear</name>
    <name type="synonym">Tardigrade</name>
    <dbReference type="NCBI Taxonomy" id="947166"/>
    <lineage>
        <taxon>Eukaryota</taxon>
        <taxon>Metazoa</taxon>
        <taxon>Ecdysozoa</taxon>
        <taxon>Tardigrada</taxon>
        <taxon>Eutardigrada</taxon>
        <taxon>Parachela</taxon>
        <taxon>Hypsibioidea</taxon>
        <taxon>Ramazzottiidae</taxon>
        <taxon>Ramazzottius</taxon>
    </lineage>
</organism>
<dbReference type="EC" id="3.1.3.25" evidence="9"/>
<evidence type="ECO:0000256" key="6">
    <source>
        <dbReference type="ARBA" id="ARBA00022801"/>
    </source>
</evidence>
<evidence type="ECO:0000256" key="9">
    <source>
        <dbReference type="RuleBase" id="RU364068"/>
    </source>
</evidence>
<dbReference type="Gene3D" id="3.30.540.10">
    <property type="entry name" value="Fructose-1,6-Bisphosphatase, subunit A, domain 1"/>
    <property type="match status" value="1"/>
</dbReference>
<sequence>MPVTGSTSDIQAFALFAEFVAKEAGETIRRAIVMEKSFDLKSSVVDLVTETDKAVETFIINSLKERYPDHQFIGEESVAGGLKVSLTDAPTWIIDPIDGTTNFVHTFPYVAVSIGLSINKELVAGIIYHVMADEMYTAVVGQGAFCNGLPIKVTHATTLQGSLVITEVGAARDPLRMDCFYKNFKAVLSTNAHGIRALGSAALNLCMVAKGAGDINYEYGIHCWDVAAGSIIVREAGGYVCDPTGGDFDQMARRVVAGATKEITKELCGILSHPDLERD</sequence>
<feature type="binding site" evidence="8">
    <location>
        <position position="75"/>
    </location>
    <ligand>
        <name>Mg(2+)</name>
        <dbReference type="ChEBI" id="CHEBI:18420"/>
        <label>1</label>
        <note>catalytic</note>
    </ligand>
</feature>
<name>A0A1D1V0J0_RAMVA</name>
<evidence type="ECO:0000256" key="8">
    <source>
        <dbReference type="PIRSR" id="PIRSR600760-2"/>
    </source>
</evidence>
<evidence type="ECO:0000256" key="7">
    <source>
        <dbReference type="ARBA" id="ARBA00022842"/>
    </source>
</evidence>
<keyword evidence="5 8" id="KW-0479">Metal-binding</keyword>
<dbReference type="GO" id="GO:0006021">
    <property type="term" value="P:inositol biosynthetic process"/>
    <property type="evidence" value="ECO:0007669"/>
    <property type="project" value="UniProtKB-UniPathway"/>
</dbReference>
<protein>
    <recommendedName>
        <fullName evidence="9">Inositol-1-monophosphatase</fullName>
        <ecNumber evidence="9">3.1.3.25</ecNumber>
    </recommendedName>
</protein>
<dbReference type="InterPro" id="IPR000760">
    <property type="entry name" value="Inositol_monophosphatase-like"/>
</dbReference>
<dbReference type="PROSITE" id="PS00630">
    <property type="entry name" value="IMP_2"/>
    <property type="match status" value="1"/>
</dbReference>
<dbReference type="AlphaFoldDB" id="A0A1D1V0J0"/>
<feature type="binding site" evidence="8">
    <location>
        <position position="225"/>
    </location>
    <ligand>
        <name>Mg(2+)</name>
        <dbReference type="ChEBI" id="CHEBI:18420"/>
        <label>1</label>
        <note>catalytic</note>
    </ligand>
</feature>
<evidence type="ECO:0000313" key="10">
    <source>
        <dbReference type="EMBL" id="GAU95396.1"/>
    </source>
</evidence>
<keyword evidence="6 9" id="KW-0378">Hydrolase</keyword>
<dbReference type="GO" id="GO:0008934">
    <property type="term" value="F:inositol monophosphate 1-phosphatase activity"/>
    <property type="evidence" value="ECO:0007669"/>
    <property type="project" value="InterPro"/>
</dbReference>
<dbReference type="OrthoDB" id="10254945at2759"/>
<dbReference type="Proteomes" id="UP000186922">
    <property type="component" value="Unassembled WGS sequence"/>
</dbReference>
<evidence type="ECO:0000256" key="3">
    <source>
        <dbReference type="ARBA" id="ARBA00005152"/>
    </source>
</evidence>
<dbReference type="STRING" id="947166.A0A1D1V0J0"/>
<comment type="cofactor">
    <cofactor evidence="2 8 9">
        <name>Mg(2+)</name>
        <dbReference type="ChEBI" id="CHEBI:18420"/>
    </cofactor>
</comment>
<feature type="binding site" evidence="8">
    <location>
        <position position="95"/>
    </location>
    <ligand>
        <name>Mg(2+)</name>
        <dbReference type="ChEBI" id="CHEBI:18420"/>
        <label>1</label>
        <note>catalytic</note>
    </ligand>
</feature>
<comment type="catalytic activity">
    <reaction evidence="1 9">
        <text>a myo-inositol phosphate + H2O = myo-inositol + phosphate</text>
        <dbReference type="Rhea" id="RHEA:24056"/>
        <dbReference type="ChEBI" id="CHEBI:15377"/>
        <dbReference type="ChEBI" id="CHEBI:17268"/>
        <dbReference type="ChEBI" id="CHEBI:43474"/>
        <dbReference type="ChEBI" id="CHEBI:84139"/>
        <dbReference type="EC" id="3.1.3.25"/>
    </reaction>
</comment>
<evidence type="ECO:0000256" key="1">
    <source>
        <dbReference type="ARBA" id="ARBA00001033"/>
    </source>
</evidence>
<dbReference type="Gene3D" id="3.40.190.80">
    <property type="match status" value="1"/>
</dbReference>
<comment type="caution">
    <text evidence="10">The sequence shown here is derived from an EMBL/GenBank/DDBJ whole genome shotgun (WGS) entry which is preliminary data.</text>
</comment>
<comment type="similarity">
    <text evidence="4 9">Belongs to the inositol monophosphatase superfamily.</text>
</comment>
<dbReference type="GO" id="GO:0046854">
    <property type="term" value="P:phosphatidylinositol phosphate biosynthetic process"/>
    <property type="evidence" value="ECO:0007669"/>
    <property type="project" value="InterPro"/>
</dbReference>
<dbReference type="SUPFAM" id="SSF56655">
    <property type="entry name" value="Carbohydrate phosphatase"/>
    <property type="match status" value="1"/>
</dbReference>
<keyword evidence="7 8" id="KW-0460">Magnesium</keyword>
<reference evidence="10 11" key="1">
    <citation type="journal article" date="2016" name="Nat. Commun.">
        <title>Extremotolerant tardigrade genome and improved radiotolerance of human cultured cells by tardigrade-unique protein.</title>
        <authorList>
            <person name="Hashimoto T."/>
            <person name="Horikawa D.D."/>
            <person name="Saito Y."/>
            <person name="Kuwahara H."/>
            <person name="Kozuka-Hata H."/>
            <person name="Shin-I T."/>
            <person name="Minakuchi Y."/>
            <person name="Ohishi K."/>
            <person name="Motoyama A."/>
            <person name="Aizu T."/>
            <person name="Enomoto A."/>
            <person name="Kondo K."/>
            <person name="Tanaka S."/>
            <person name="Hara Y."/>
            <person name="Koshikawa S."/>
            <person name="Sagara H."/>
            <person name="Miura T."/>
            <person name="Yokobori S."/>
            <person name="Miyagawa K."/>
            <person name="Suzuki Y."/>
            <person name="Kubo T."/>
            <person name="Oyama M."/>
            <person name="Kohara Y."/>
            <person name="Fujiyama A."/>
            <person name="Arakawa K."/>
            <person name="Katayama T."/>
            <person name="Toyoda A."/>
            <person name="Kunieda T."/>
        </authorList>
    </citation>
    <scope>NUCLEOTIDE SEQUENCE [LARGE SCALE GENOMIC DNA]</scope>
    <source>
        <strain evidence="10 11">YOKOZUNA-1</strain>
    </source>
</reference>
<dbReference type="GO" id="GO:0007165">
    <property type="term" value="P:signal transduction"/>
    <property type="evidence" value="ECO:0007669"/>
    <property type="project" value="TreeGrafter"/>
</dbReference>
<dbReference type="PANTHER" id="PTHR20854">
    <property type="entry name" value="INOSITOL MONOPHOSPHATASE"/>
    <property type="match status" value="1"/>
</dbReference>
<dbReference type="InterPro" id="IPR033942">
    <property type="entry name" value="IMPase"/>
</dbReference>
<dbReference type="PRINTS" id="PR00378">
    <property type="entry name" value="LIIMPHPHTASE"/>
</dbReference>
<dbReference type="Pfam" id="PF00459">
    <property type="entry name" value="Inositol_P"/>
    <property type="match status" value="1"/>
</dbReference>
<dbReference type="UniPathway" id="UPA00823">
    <property type="reaction ID" value="UER00788"/>
</dbReference>
<feature type="binding site" evidence="8">
    <location>
        <position position="98"/>
    </location>
    <ligand>
        <name>Mg(2+)</name>
        <dbReference type="ChEBI" id="CHEBI:18420"/>
        <label>1</label>
        <note>catalytic</note>
    </ligand>
</feature>
<dbReference type="FunFam" id="3.30.540.10:FF:000004">
    <property type="entry name" value="Inositol-1-monophosphatase"/>
    <property type="match status" value="1"/>
</dbReference>
<dbReference type="InterPro" id="IPR020583">
    <property type="entry name" value="Inositol_monoP_metal-BS"/>
</dbReference>
<feature type="binding site" evidence="8">
    <location>
        <position position="97"/>
    </location>
    <ligand>
        <name>Mg(2+)</name>
        <dbReference type="ChEBI" id="CHEBI:18420"/>
        <label>1</label>
        <note>catalytic</note>
    </ligand>
</feature>
<evidence type="ECO:0000256" key="5">
    <source>
        <dbReference type="ARBA" id="ARBA00022723"/>
    </source>
</evidence>
<dbReference type="InterPro" id="IPR020550">
    <property type="entry name" value="Inositol_monophosphatase_CS"/>
</dbReference>
<accession>A0A1D1V0J0</accession>
<keyword evidence="11" id="KW-1185">Reference proteome</keyword>
<proteinExistence type="inferred from homology"/>